<dbReference type="SUPFAM" id="SSF52540">
    <property type="entry name" value="P-loop containing nucleoside triphosphate hydrolases"/>
    <property type="match status" value="1"/>
</dbReference>
<comment type="function">
    <text evidence="6">Binds and transfers iron-sulfur (Fe-S) clusters to target apoproteins. Can hydrolyze ATP.</text>
</comment>
<organism evidence="7 8">
    <name type="scientific">Desulfoferula mesophila</name>
    <dbReference type="NCBI Taxonomy" id="3058419"/>
    <lineage>
        <taxon>Bacteria</taxon>
        <taxon>Pseudomonadati</taxon>
        <taxon>Thermodesulfobacteriota</taxon>
        <taxon>Desulfarculia</taxon>
        <taxon>Desulfarculales</taxon>
        <taxon>Desulfarculaceae</taxon>
        <taxon>Desulfoferula</taxon>
    </lineage>
</organism>
<evidence type="ECO:0000256" key="1">
    <source>
        <dbReference type="ARBA" id="ARBA00022723"/>
    </source>
</evidence>
<keyword evidence="5 6" id="KW-0411">Iron-sulfur</keyword>
<evidence type="ECO:0000256" key="4">
    <source>
        <dbReference type="ARBA" id="ARBA00023004"/>
    </source>
</evidence>
<accession>A0AAU9E7Q4</accession>
<keyword evidence="3 6" id="KW-0067">ATP-binding</keyword>
<dbReference type="InterPro" id="IPR027417">
    <property type="entry name" value="P-loop_NTPase"/>
</dbReference>
<dbReference type="FunFam" id="3.40.50.300:FF:001119">
    <property type="entry name" value="Iron-sulfur cluster carrier protein"/>
    <property type="match status" value="1"/>
</dbReference>
<dbReference type="GO" id="GO:0005524">
    <property type="term" value="F:ATP binding"/>
    <property type="evidence" value="ECO:0007669"/>
    <property type="project" value="UniProtKB-UniRule"/>
</dbReference>
<dbReference type="HAMAP" id="MF_02040">
    <property type="entry name" value="Mrp_NBP35"/>
    <property type="match status" value="1"/>
</dbReference>
<dbReference type="GO" id="GO:0016226">
    <property type="term" value="P:iron-sulfur cluster assembly"/>
    <property type="evidence" value="ECO:0007669"/>
    <property type="project" value="InterPro"/>
</dbReference>
<keyword evidence="1 6" id="KW-0479">Metal-binding</keyword>
<evidence type="ECO:0000313" key="7">
    <source>
        <dbReference type="EMBL" id="BEQ13178.1"/>
    </source>
</evidence>
<proteinExistence type="inferred from homology"/>
<dbReference type="RefSeq" id="WP_338604572.1">
    <property type="nucleotide sequence ID" value="NZ_AP028679.1"/>
</dbReference>
<dbReference type="InterPro" id="IPR000808">
    <property type="entry name" value="Mrp-like_CS"/>
</dbReference>
<dbReference type="CDD" id="cd02037">
    <property type="entry name" value="Mrp_NBP35"/>
    <property type="match status" value="1"/>
</dbReference>
<keyword evidence="2 6" id="KW-0547">Nucleotide-binding</keyword>
<dbReference type="GO" id="GO:0016887">
    <property type="term" value="F:ATP hydrolysis activity"/>
    <property type="evidence" value="ECO:0007669"/>
    <property type="project" value="UniProtKB-UniRule"/>
</dbReference>
<dbReference type="GO" id="GO:0140663">
    <property type="term" value="F:ATP-dependent FeS chaperone activity"/>
    <property type="evidence" value="ECO:0007669"/>
    <property type="project" value="InterPro"/>
</dbReference>
<dbReference type="InterPro" id="IPR033756">
    <property type="entry name" value="YlxH/NBP35"/>
</dbReference>
<evidence type="ECO:0000256" key="2">
    <source>
        <dbReference type="ARBA" id="ARBA00022741"/>
    </source>
</evidence>
<feature type="binding site" evidence="6">
    <location>
        <begin position="41"/>
        <end position="48"/>
    </location>
    <ligand>
        <name>ATP</name>
        <dbReference type="ChEBI" id="CHEBI:30616"/>
    </ligand>
</feature>
<dbReference type="Proteomes" id="UP001366166">
    <property type="component" value="Chromosome"/>
</dbReference>
<dbReference type="AlphaFoldDB" id="A0AAU9E7Q4"/>
<dbReference type="PROSITE" id="PS01215">
    <property type="entry name" value="MRP"/>
    <property type="match status" value="1"/>
</dbReference>
<sequence length="297" mass="32636">MIRQFSGEETGTQGDMERLQRRERLEHNLADIGMTIMVLSGKGGVGKSTIAANLALGLAANGYRVGLLDMDIHGPSIPRILGIQGHSEGTAEGHMIMPLDYNPNLKVMSIETMLRDRDASLIWRGPMKIRAIKQFLADVLWGKLDYLVIDSPPGTGDEPLTIAQTIEGATALIVTTPQELALADVRKAIDFCHRLDMPILGLVENFSSQICPHCGKPIKVFGQGGGKITAKRYGLRFLGEIPWDDRLLAAEDAGLPMEAENDEKGAMPALHALTQQIIKDRFKSKPEWLNHRVWVGI</sequence>
<dbReference type="KEGG" id="dmp:FAK_02440"/>
<evidence type="ECO:0000313" key="8">
    <source>
        <dbReference type="Proteomes" id="UP001366166"/>
    </source>
</evidence>
<dbReference type="Pfam" id="PF10609">
    <property type="entry name" value="ParA"/>
    <property type="match status" value="1"/>
</dbReference>
<evidence type="ECO:0000256" key="3">
    <source>
        <dbReference type="ARBA" id="ARBA00022840"/>
    </source>
</evidence>
<dbReference type="PANTHER" id="PTHR23264">
    <property type="entry name" value="NUCLEOTIDE-BINDING PROTEIN NBP35 YEAST -RELATED"/>
    <property type="match status" value="1"/>
</dbReference>
<evidence type="ECO:0000256" key="6">
    <source>
        <dbReference type="HAMAP-Rule" id="MF_02040"/>
    </source>
</evidence>
<dbReference type="EMBL" id="AP028679">
    <property type="protein sequence ID" value="BEQ13178.1"/>
    <property type="molecule type" value="Genomic_DNA"/>
</dbReference>
<dbReference type="InterPro" id="IPR019591">
    <property type="entry name" value="Mrp/NBP35_ATP-bd"/>
</dbReference>
<keyword evidence="6" id="KW-0378">Hydrolase</keyword>
<dbReference type="GO" id="GO:0046872">
    <property type="term" value="F:metal ion binding"/>
    <property type="evidence" value="ECO:0007669"/>
    <property type="project" value="UniProtKB-KW"/>
</dbReference>
<comment type="similarity">
    <text evidence="6">Belongs to the Mrp/NBP35 ATP-binding proteins family.</text>
</comment>
<comment type="subunit">
    <text evidence="6">Homodimer.</text>
</comment>
<protein>
    <recommendedName>
        <fullName evidence="6">Iron-sulfur cluster carrier protein</fullName>
    </recommendedName>
</protein>
<reference evidence="8" key="1">
    <citation type="journal article" date="2023" name="Arch. Microbiol.">
        <title>Desulfoferula mesophilus gen. nov. sp. nov., a mesophilic sulfate-reducing bacterium isolated from a brackish lake sediment.</title>
        <authorList>
            <person name="Watanabe T."/>
            <person name="Yabe T."/>
            <person name="Tsuji J.M."/>
            <person name="Fukui M."/>
        </authorList>
    </citation>
    <scope>NUCLEOTIDE SEQUENCE [LARGE SCALE GENOMIC DNA]</scope>
    <source>
        <strain evidence="8">12FAK</strain>
    </source>
</reference>
<name>A0AAU9E7Q4_9BACT</name>
<dbReference type="Gene3D" id="3.40.50.300">
    <property type="entry name" value="P-loop containing nucleotide triphosphate hydrolases"/>
    <property type="match status" value="1"/>
</dbReference>
<keyword evidence="4 6" id="KW-0408">Iron</keyword>
<keyword evidence="8" id="KW-1185">Reference proteome</keyword>
<dbReference type="GO" id="GO:0051536">
    <property type="term" value="F:iron-sulfur cluster binding"/>
    <property type="evidence" value="ECO:0007669"/>
    <property type="project" value="UniProtKB-UniRule"/>
</dbReference>
<evidence type="ECO:0000256" key="5">
    <source>
        <dbReference type="ARBA" id="ARBA00023014"/>
    </source>
</evidence>
<dbReference type="PANTHER" id="PTHR23264:SF19">
    <property type="entry name" value="CYTOSOLIC FE-S CLUSTER ASSEMBLY FACTOR NUBP2"/>
    <property type="match status" value="1"/>
</dbReference>
<gene>
    <name evidence="7" type="ORF">FAK_02440</name>
</gene>
<dbReference type="GO" id="GO:0005829">
    <property type="term" value="C:cytosol"/>
    <property type="evidence" value="ECO:0007669"/>
    <property type="project" value="TreeGrafter"/>
</dbReference>